<evidence type="ECO:0000256" key="4">
    <source>
        <dbReference type="ARBA" id="ARBA00035256"/>
    </source>
</evidence>
<dbReference type="Gene3D" id="1.10.287.610">
    <property type="entry name" value="Helix hairpin bin"/>
    <property type="match status" value="1"/>
</dbReference>
<dbReference type="PROSITE" id="PS00963">
    <property type="entry name" value="RIBOSOMAL_S2_2"/>
    <property type="match status" value="1"/>
</dbReference>
<dbReference type="InterPro" id="IPR023591">
    <property type="entry name" value="Ribosomal_uS2_flav_dom_sf"/>
</dbReference>
<comment type="caution">
    <text evidence="7">The sequence shown here is derived from an EMBL/GenBank/DDBJ whole genome shotgun (WGS) entry which is preliminary data.</text>
</comment>
<sequence>MDTAQKTSGDELIDELFSIGAHFGYRRSKRHPTATPFIFGAKNGVEIFDLEKTKPALIQAGEFVTQLARTGKMLLLVGGKSEASDAVKNEARKIGMPAVFGRWVGGTLTNFANIRARVDAMLDLMQKREKGELAKYTKKERLLIDRDIARLEGLFGGLVPLKSIPGALFVVDPGKEHTAVTEARKVGIPVVALASSDCDFSKIDYVIPGNDASRQSIAYFVDKIAEAYQAGLAGKEIAQKS</sequence>
<evidence type="ECO:0000256" key="1">
    <source>
        <dbReference type="ARBA" id="ARBA00006242"/>
    </source>
</evidence>
<name>A0A1G2MDF9_9BACT</name>
<keyword evidence="3 5" id="KW-0687">Ribonucleoprotein</keyword>
<dbReference type="SUPFAM" id="SSF52313">
    <property type="entry name" value="Ribosomal protein S2"/>
    <property type="match status" value="1"/>
</dbReference>
<organism evidence="7 8">
    <name type="scientific">Candidatus Taylorbacteria bacterium RIFCSPHIGHO2_02_49_25</name>
    <dbReference type="NCBI Taxonomy" id="1802305"/>
    <lineage>
        <taxon>Bacteria</taxon>
        <taxon>Candidatus Tayloriibacteriota</taxon>
    </lineage>
</organism>
<protein>
    <recommendedName>
        <fullName evidence="4 5">Small ribosomal subunit protein uS2</fullName>
    </recommendedName>
</protein>
<dbReference type="EMBL" id="MHRJ01000034">
    <property type="protein sequence ID" value="OHA21955.1"/>
    <property type="molecule type" value="Genomic_DNA"/>
</dbReference>
<evidence type="ECO:0000313" key="8">
    <source>
        <dbReference type="Proteomes" id="UP000176493"/>
    </source>
</evidence>
<dbReference type="PRINTS" id="PR00395">
    <property type="entry name" value="RIBOSOMALS2"/>
</dbReference>
<dbReference type="InterPro" id="IPR018130">
    <property type="entry name" value="Ribosomal_uS2_CS"/>
</dbReference>
<comment type="similarity">
    <text evidence="1 5 6">Belongs to the universal ribosomal protein uS2 family.</text>
</comment>
<accession>A0A1G2MDF9</accession>
<dbReference type="InterPro" id="IPR001865">
    <property type="entry name" value="Ribosomal_uS2"/>
</dbReference>
<evidence type="ECO:0000256" key="5">
    <source>
        <dbReference type="HAMAP-Rule" id="MF_00291"/>
    </source>
</evidence>
<dbReference type="Pfam" id="PF00318">
    <property type="entry name" value="Ribosomal_S2"/>
    <property type="match status" value="1"/>
</dbReference>
<dbReference type="Gene3D" id="3.40.50.10490">
    <property type="entry name" value="Glucose-6-phosphate isomerase like protein, domain 1"/>
    <property type="match status" value="1"/>
</dbReference>
<reference evidence="7 8" key="1">
    <citation type="journal article" date="2016" name="Nat. Commun.">
        <title>Thousands of microbial genomes shed light on interconnected biogeochemical processes in an aquifer system.</title>
        <authorList>
            <person name="Anantharaman K."/>
            <person name="Brown C.T."/>
            <person name="Hug L.A."/>
            <person name="Sharon I."/>
            <person name="Castelle C.J."/>
            <person name="Probst A.J."/>
            <person name="Thomas B.C."/>
            <person name="Singh A."/>
            <person name="Wilkins M.J."/>
            <person name="Karaoz U."/>
            <person name="Brodie E.L."/>
            <person name="Williams K.H."/>
            <person name="Hubbard S.S."/>
            <person name="Banfield J.F."/>
        </authorList>
    </citation>
    <scope>NUCLEOTIDE SEQUENCE [LARGE SCALE GENOMIC DNA]</scope>
</reference>
<dbReference type="PANTHER" id="PTHR12534:SF0">
    <property type="entry name" value="SMALL RIBOSOMAL SUBUNIT PROTEIN US2M"/>
    <property type="match status" value="1"/>
</dbReference>
<evidence type="ECO:0000256" key="3">
    <source>
        <dbReference type="ARBA" id="ARBA00023274"/>
    </source>
</evidence>
<dbReference type="GO" id="GO:0022627">
    <property type="term" value="C:cytosolic small ribosomal subunit"/>
    <property type="evidence" value="ECO:0007669"/>
    <property type="project" value="TreeGrafter"/>
</dbReference>
<evidence type="ECO:0000256" key="6">
    <source>
        <dbReference type="RuleBase" id="RU003631"/>
    </source>
</evidence>
<keyword evidence="2 5" id="KW-0689">Ribosomal protein</keyword>
<dbReference type="GO" id="GO:0006412">
    <property type="term" value="P:translation"/>
    <property type="evidence" value="ECO:0007669"/>
    <property type="project" value="UniProtKB-UniRule"/>
</dbReference>
<dbReference type="GO" id="GO:0003735">
    <property type="term" value="F:structural constituent of ribosome"/>
    <property type="evidence" value="ECO:0007669"/>
    <property type="project" value="InterPro"/>
</dbReference>
<dbReference type="Proteomes" id="UP000176493">
    <property type="component" value="Unassembled WGS sequence"/>
</dbReference>
<evidence type="ECO:0000256" key="2">
    <source>
        <dbReference type="ARBA" id="ARBA00022980"/>
    </source>
</evidence>
<proteinExistence type="inferred from homology"/>
<dbReference type="HAMAP" id="MF_00291_B">
    <property type="entry name" value="Ribosomal_uS2_B"/>
    <property type="match status" value="1"/>
</dbReference>
<gene>
    <name evidence="5" type="primary">rpsB</name>
    <name evidence="7" type="ORF">A2W52_01400</name>
</gene>
<dbReference type="AlphaFoldDB" id="A0A1G2MDF9"/>
<evidence type="ECO:0000313" key="7">
    <source>
        <dbReference type="EMBL" id="OHA21955.1"/>
    </source>
</evidence>
<dbReference type="CDD" id="cd01425">
    <property type="entry name" value="RPS2"/>
    <property type="match status" value="1"/>
</dbReference>
<dbReference type="InterPro" id="IPR005706">
    <property type="entry name" value="Ribosomal_uS2_bac/mit/plastid"/>
</dbReference>
<dbReference type="NCBIfam" id="TIGR01011">
    <property type="entry name" value="rpsB_bact"/>
    <property type="match status" value="1"/>
</dbReference>
<dbReference type="PANTHER" id="PTHR12534">
    <property type="entry name" value="30S RIBOSOMAL PROTEIN S2 PROKARYOTIC AND ORGANELLAR"/>
    <property type="match status" value="1"/>
</dbReference>